<dbReference type="PANTHER" id="PTHR10030:SF37">
    <property type="entry name" value="ALPHA-L-FUCOSIDASE-RELATED"/>
    <property type="match status" value="1"/>
</dbReference>
<keyword evidence="6" id="KW-0326">Glycosidase</keyword>
<reference evidence="9 10" key="1">
    <citation type="submission" date="2018-08" db="EMBL/GenBank/DDBJ databases">
        <title>A genome reference for cultivated species of the human gut microbiota.</title>
        <authorList>
            <person name="Zou Y."/>
            <person name="Xue W."/>
            <person name="Luo G."/>
        </authorList>
    </citation>
    <scope>NUCLEOTIDE SEQUENCE [LARGE SCALE GENOMIC DNA]</scope>
    <source>
        <strain evidence="9 10">AM42-38</strain>
    </source>
</reference>
<dbReference type="Gene3D" id="3.20.20.80">
    <property type="entry name" value="Glycosidases"/>
    <property type="match status" value="1"/>
</dbReference>
<dbReference type="PANTHER" id="PTHR10030">
    <property type="entry name" value="ALPHA-L-FUCOSIDASE"/>
    <property type="match status" value="1"/>
</dbReference>
<protein>
    <recommendedName>
        <fullName evidence="3">alpha-L-fucosidase</fullName>
        <ecNumber evidence="3">3.2.1.51</ecNumber>
    </recommendedName>
</protein>
<proteinExistence type="inferred from homology"/>
<dbReference type="GO" id="GO:0006004">
    <property type="term" value="P:fucose metabolic process"/>
    <property type="evidence" value="ECO:0007669"/>
    <property type="project" value="InterPro"/>
</dbReference>
<dbReference type="InterPro" id="IPR016286">
    <property type="entry name" value="FUC_metazoa-typ"/>
</dbReference>
<dbReference type="GO" id="GO:0016139">
    <property type="term" value="P:glycoside catabolic process"/>
    <property type="evidence" value="ECO:0007669"/>
    <property type="project" value="TreeGrafter"/>
</dbReference>
<dbReference type="SUPFAM" id="SSF51445">
    <property type="entry name" value="(Trans)glycosidases"/>
    <property type="match status" value="1"/>
</dbReference>
<keyword evidence="5" id="KW-0378">Hydrolase</keyword>
<dbReference type="GO" id="GO:0004560">
    <property type="term" value="F:alpha-L-fucosidase activity"/>
    <property type="evidence" value="ECO:0007669"/>
    <property type="project" value="InterPro"/>
</dbReference>
<dbReference type="InterPro" id="IPR000933">
    <property type="entry name" value="Glyco_hydro_29"/>
</dbReference>
<dbReference type="SMART" id="SM00812">
    <property type="entry name" value="Alpha_L_fucos"/>
    <property type="match status" value="1"/>
</dbReference>
<dbReference type="EMBL" id="QSFT01000005">
    <property type="protein sequence ID" value="RHA77690.1"/>
    <property type="molecule type" value="Genomic_DNA"/>
</dbReference>
<evidence type="ECO:0000256" key="4">
    <source>
        <dbReference type="ARBA" id="ARBA00022729"/>
    </source>
</evidence>
<evidence type="ECO:0000313" key="9">
    <source>
        <dbReference type="EMBL" id="RHA77690.1"/>
    </source>
</evidence>
<comment type="caution">
    <text evidence="9">The sequence shown here is derived from an EMBL/GenBank/DDBJ whole genome shotgun (WGS) entry which is preliminary data.</text>
</comment>
<name>A0A413T303_9BACT</name>
<accession>A0A413T303</accession>
<dbReference type="Pfam" id="PF01120">
    <property type="entry name" value="Alpha_L_fucos"/>
    <property type="match status" value="1"/>
</dbReference>
<feature type="domain" description="Glycoside hydrolase family 29 N-terminal" evidence="8">
    <location>
        <begin position="34"/>
        <end position="376"/>
    </location>
</feature>
<dbReference type="InterPro" id="IPR013780">
    <property type="entry name" value="Glyco_hydro_b"/>
</dbReference>
<dbReference type="PIRSF" id="PIRSF001092">
    <property type="entry name" value="Alpha-L-fucosidase"/>
    <property type="match status" value="1"/>
</dbReference>
<feature type="site" description="May be important for catalysis" evidence="7">
    <location>
        <position position="310"/>
    </location>
</feature>
<dbReference type="AlphaFoldDB" id="A0A413T303"/>
<evidence type="ECO:0000256" key="3">
    <source>
        <dbReference type="ARBA" id="ARBA00012662"/>
    </source>
</evidence>
<evidence type="ECO:0000313" key="10">
    <source>
        <dbReference type="Proteomes" id="UP000283855"/>
    </source>
</evidence>
<evidence type="ECO:0000256" key="1">
    <source>
        <dbReference type="ARBA" id="ARBA00004071"/>
    </source>
</evidence>
<organism evidence="9 10">
    <name type="scientific">Phocaeicola coprophilus</name>
    <dbReference type="NCBI Taxonomy" id="387090"/>
    <lineage>
        <taxon>Bacteria</taxon>
        <taxon>Pseudomonadati</taxon>
        <taxon>Bacteroidota</taxon>
        <taxon>Bacteroidia</taxon>
        <taxon>Bacteroidales</taxon>
        <taxon>Bacteroidaceae</taxon>
        <taxon>Phocaeicola</taxon>
    </lineage>
</organism>
<keyword evidence="4" id="KW-0732">Signal</keyword>
<comment type="function">
    <text evidence="1">Alpha-L-fucosidase is responsible for hydrolyzing the alpha-1,6-linked fucose joined to the reducing-end N-acetylglucosamine of the carbohydrate moieties of glycoproteins.</text>
</comment>
<dbReference type="InterPro" id="IPR057739">
    <property type="entry name" value="Glyco_hydro_29_N"/>
</dbReference>
<dbReference type="PRINTS" id="PR00741">
    <property type="entry name" value="GLHYDRLASE29"/>
</dbReference>
<dbReference type="Proteomes" id="UP000283855">
    <property type="component" value="Unassembled WGS sequence"/>
</dbReference>
<dbReference type="InterPro" id="IPR017853">
    <property type="entry name" value="GH"/>
</dbReference>
<sequence>MILSEMRNTIKCLALGLALTASIPTFGQYEGMRHKRSDGYVWPTDSLVLKKLDQWKDLKYGVIFHWGLYSVLGIMESWVLCGEDLDWIENARRKDLNYEDYKRWYWSHKDSINPVKFDPDKWADLMAKGGMKYMVFTTKHHEGFCMFDTKQTDFSIMNSPFGKDPRTNVTKHVFDAFRKKGFMIGAYFSKPDWHSEYYWWPFYPTKDRNVNYNIARHPDRWEKFCQFTYNQINELTNGDYGNVDILWLDGGQVAPGNNQDIHMDKIAAMARKNQPGLIVVDRTVKGEFENYQTPEGEVPATQLDIPWETCYSLYGWGWRKGATLKSSKKVLAVLIEVVAKGGNFLLGVGPKPDGTIEEQAVDRVTTIGKWLDKNGEAIYATVNARKYNDGNVWFTQSKDGKKMYAMYALKEDDPEVPAVIEWTGNIPAGKKVTLLSTGKRVKCEVDGDRVKVYLPKHVDRTESLAFSFGIK</sequence>
<evidence type="ECO:0000256" key="7">
    <source>
        <dbReference type="PIRSR" id="PIRSR001092-1"/>
    </source>
</evidence>
<comment type="similarity">
    <text evidence="2">Belongs to the glycosyl hydrolase 29 family.</text>
</comment>
<evidence type="ECO:0000256" key="5">
    <source>
        <dbReference type="ARBA" id="ARBA00022801"/>
    </source>
</evidence>
<dbReference type="EC" id="3.2.1.51" evidence="3"/>
<gene>
    <name evidence="9" type="ORF">DW921_03440</name>
</gene>
<evidence type="ECO:0000256" key="6">
    <source>
        <dbReference type="ARBA" id="ARBA00023295"/>
    </source>
</evidence>
<dbReference type="GO" id="GO:0005764">
    <property type="term" value="C:lysosome"/>
    <property type="evidence" value="ECO:0007669"/>
    <property type="project" value="TreeGrafter"/>
</dbReference>
<evidence type="ECO:0000256" key="2">
    <source>
        <dbReference type="ARBA" id="ARBA00007951"/>
    </source>
</evidence>
<evidence type="ECO:0000259" key="8">
    <source>
        <dbReference type="Pfam" id="PF01120"/>
    </source>
</evidence>
<dbReference type="Gene3D" id="2.60.40.1180">
    <property type="entry name" value="Golgi alpha-mannosidase II"/>
    <property type="match status" value="1"/>
</dbReference>